<feature type="region of interest" description="Disordered" evidence="1">
    <location>
        <begin position="1"/>
        <end position="21"/>
    </location>
</feature>
<protein>
    <submittedName>
        <fullName evidence="2">Uncharacterized protein</fullName>
    </submittedName>
</protein>
<sequence>MQNKLQLSSTNKTFHHVTTDSPSRKTCQNLCENGTYIILLNDTRKRCVFVENEKWKMLKASFHSGARFLCRPFSTQITIRFTIEYDETPRSRVDV</sequence>
<evidence type="ECO:0000256" key="1">
    <source>
        <dbReference type="SAM" id="MobiDB-lite"/>
    </source>
</evidence>
<reference evidence="2 3" key="1">
    <citation type="submission" date="2023-09" db="EMBL/GenBank/DDBJ databases">
        <title>Nesidiocoris tenuis whole genome shotgun sequence.</title>
        <authorList>
            <person name="Shibata T."/>
            <person name="Shimoda M."/>
            <person name="Kobayashi T."/>
            <person name="Uehara T."/>
        </authorList>
    </citation>
    <scope>NUCLEOTIDE SEQUENCE [LARGE SCALE GENOMIC DNA]</scope>
    <source>
        <strain evidence="2 3">Japan</strain>
    </source>
</reference>
<keyword evidence="3" id="KW-1185">Reference proteome</keyword>
<accession>A0ABN7A9A5</accession>
<organism evidence="2 3">
    <name type="scientific">Nesidiocoris tenuis</name>
    <dbReference type="NCBI Taxonomy" id="355587"/>
    <lineage>
        <taxon>Eukaryota</taxon>
        <taxon>Metazoa</taxon>
        <taxon>Ecdysozoa</taxon>
        <taxon>Arthropoda</taxon>
        <taxon>Hexapoda</taxon>
        <taxon>Insecta</taxon>
        <taxon>Pterygota</taxon>
        <taxon>Neoptera</taxon>
        <taxon>Paraneoptera</taxon>
        <taxon>Hemiptera</taxon>
        <taxon>Heteroptera</taxon>
        <taxon>Panheteroptera</taxon>
        <taxon>Cimicomorpha</taxon>
        <taxon>Miridae</taxon>
        <taxon>Dicyphina</taxon>
        <taxon>Nesidiocoris</taxon>
    </lineage>
</organism>
<dbReference type="Proteomes" id="UP001307889">
    <property type="component" value="Chromosome 1"/>
</dbReference>
<evidence type="ECO:0000313" key="2">
    <source>
        <dbReference type="EMBL" id="BES88563.1"/>
    </source>
</evidence>
<gene>
    <name evidence="2" type="ORF">NTJ_01369</name>
</gene>
<proteinExistence type="predicted"/>
<name>A0ABN7A9A5_9HEMI</name>
<feature type="compositionally biased region" description="Polar residues" evidence="1">
    <location>
        <begin position="1"/>
        <end position="12"/>
    </location>
</feature>
<dbReference type="EMBL" id="AP028909">
    <property type="protein sequence ID" value="BES88563.1"/>
    <property type="molecule type" value="Genomic_DNA"/>
</dbReference>
<evidence type="ECO:0000313" key="3">
    <source>
        <dbReference type="Proteomes" id="UP001307889"/>
    </source>
</evidence>